<evidence type="ECO:0000313" key="2">
    <source>
        <dbReference type="Proteomes" id="UP000435112"/>
    </source>
</evidence>
<evidence type="ECO:0000313" key="1">
    <source>
        <dbReference type="EMBL" id="KAE9045209.1"/>
    </source>
</evidence>
<dbReference type="AlphaFoldDB" id="A0A6A3NUP5"/>
<protein>
    <submittedName>
        <fullName evidence="1">Uncharacterized protein</fullName>
    </submittedName>
</protein>
<comment type="caution">
    <text evidence="1">The sequence shown here is derived from an EMBL/GenBank/DDBJ whole genome shotgun (WGS) entry which is preliminary data.</text>
</comment>
<reference evidence="1 2" key="1">
    <citation type="submission" date="2018-09" db="EMBL/GenBank/DDBJ databases">
        <title>Genomic investigation of the strawberry pathogen Phytophthora fragariae indicates pathogenicity is determined by transcriptional variation in three key races.</title>
        <authorList>
            <person name="Adams T.M."/>
            <person name="Armitage A.D."/>
            <person name="Sobczyk M.K."/>
            <person name="Bates H.J."/>
            <person name="Dunwell J.M."/>
            <person name="Nellist C.F."/>
            <person name="Harrison R.J."/>
        </authorList>
    </citation>
    <scope>NUCLEOTIDE SEQUENCE [LARGE SCALE GENOMIC DNA]</scope>
    <source>
        <strain evidence="1 2">SCRP324</strain>
    </source>
</reference>
<organism evidence="1 2">
    <name type="scientific">Phytophthora rubi</name>
    <dbReference type="NCBI Taxonomy" id="129364"/>
    <lineage>
        <taxon>Eukaryota</taxon>
        <taxon>Sar</taxon>
        <taxon>Stramenopiles</taxon>
        <taxon>Oomycota</taxon>
        <taxon>Peronosporomycetes</taxon>
        <taxon>Peronosporales</taxon>
        <taxon>Peronosporaceae</taxon>
        <taxon>Phytophthora</taxon>
    </lineage>
</organism>
<proteinExistence type="predicted"/>
<gene>
    <name evidence="1" type="ORF">PR002_g2349</name>
</gene>
<sequence length="246" mass="27875">MTNILQPLDVAVNRSYQEYYRDQYDEYLGKALKDPLLQTKAGNAKVPRYATVAQWTLDWVASKDSASIKRAFTLCGLVSKQEFDTDDLHPPLRELLAADVDMELWNQQYRNLAGTDDRDQLDISAPRWYLPDDRVSSLFYCLLHGIGTPLNEYVAELTSYMETLRDLDGLFDAGYMAGIRDGTEEPGELELYAASQMHRWTIEVSTVDTTNKLVSKFSYTVDDSAKTVCLVRSGSYFAVKVDGYAI</sequence>
<dbReference type="CDD" id="cd22744">
    <property type="entry name" value="OTU"/>
    <property type="match status" value="1"/>
</dbReference>
<accession>A0A6A3NUP5</accession>
<dbReference type="OrthoDB" id="102364at2759"/>
<dbReference type="EMBL" id="QXFU01000079">
    <property type="protein sequence ID" value="KAE9045209.1"/>
    <property type="molecule type" value="Genomic_DNA"/>
</dbReference>
<dbReference type="Proteomes" id="UP000435112">
    <property type="component" value="Unassembled WGS sequence"/>
</dbReference>
<name>A0A6A3NUP5_9STRA</name>